<dbReference type="GO" id="GO:0046872">
    <property type="term" value="F:metal ion binding"/>
    <property type="evidence" value="ECO:0007669"/>
    <property type="project" value="UniProtKB-KW"/>
</dbReference>
<sequence length="369" mass="42197">MTELSPTELDPTALDPTALRSSLDKPFGTNRVIASDEMMAASITPAQYRYHHGSRVRPVNWNNIVDDKDLDVWNRLIANFWLPEKVPLSNDIPSWRSLTDLERKTTTRVFTGLTLLDTSQATIGELCQIEHARTEHEQAIYTNIAFMQSIHARSYSSIFSTLCSSEEIDEAYRWAVGNDVLQQRVTTVLCEYESEDPLKRKIAATMLSSLLLYAGFYLPLYFASRGKMMNTADMIRLILRDKAIHGYYSGYKFQRGLELRSENDKKNLEKFTMNLLDTLYDLEVEYSGQIYEGFDFHDDVFDFVRYNANKALMNLGYPAKYSEEETHVSPEILAALSPAADENHDFFSGSGSSYIMGKSVETDDDDWDF</sequence>
<dbReference type="InterPro" id="IPR000358">
    <property type="entry name" value="RNR_small_fam"/>
</dbReference>
<name>A0A133NUW8_GARVA</name>
<dbReference type="InterPro" id="IPR009078">
    <property type="entry name" value="Ferritin-like_SF"/>
</dbReference>
<dbReference type="InterPro" id="IPR033909">
    <property type="entry name" value="RNR_small"/>
</dbReference>
<evidence type="ECO:0000256" key="8">
    <source>
        <dbReference type="ARBA" id="ARBA00023116"/>
    </source>
</evidence>
<dbReference type="UniPathway" id="UPA00326"/>
<evidence type="ECO:0000256" key="4">
    <source>
        <dbReference type="ARBA" id="ARBA00012274"/>
    </source>
</evidence>
<dbReference type="AlphaFoldDB" id="A0A133NUW8"/>
<dbReference type="EMBL" id="LRQB01000053">
    <property type="protein sequence ID" value="KXA20083.1"/>
    <property type="molecule type" value="Genomic_DNA"/>
</dbReference>
<comment type="similarity">
    <text evidence="2">Belongs to the ribonucleoside diphosphate reductase small chain family.</text>
</comment>
<dbReference type="EC" id="1.17.4.1" evidence="4"/>
<dbReference type="CDD" id="cd01049">
    <property type="entry name" value="RNRR2"/>
    <property type="match status" value="1"/>
</dbReference>
<feature type="transmembrane region" description="Helical" evidence="10">
    <location>
        <begin position="202"/>
        <end position="222"/>
    </location>
</feature>
<evidence type="ECO:0000256" key="5">
    <source>
        <dbReference type="ARBA" id="ARBA00022723"/>
    </source>
</evidence>
<keyword evidence="10" id="KW-1133">Transmembrane helix</keyword>
<comment type="catalytic activity">
    <reaction evidence="9">
        <text>a 2'-deoxyribonucleoside 5'-diphosphate + [thioredoxin]-disulfide + H2O = a ribonucleoside 5'-diphosphate + [thioredoxin]-dithiol</text>
        <dbReference type="Rhea" id="RHEA:23252"/>
        <dbReference type="Rhea" id="RHEA-COMP:10698"/>
        <dbReference type="Rhea" id="RHEA-COMP:10700"/>
        <dbReference type="ChEBI" id="CHEBI:15377"/>
        <dbReference type="ChEBI" id="CHEBI:29950"/>
        <dbReference type="ChEBI" id="CHEBI:50058"/>
        <dbReference type="ChEBI" id="CHEBI:57930"/>
        <dbReference type="ChEBI" id="CHEBI:73316"/>
        <dbReference type="EC" id="1.17.4.1"/>
    </reaction>
</comment>
<dbReference type="PANTHER" id="PTHR23409:SF18">
    <property type="entry name" value="RIBONUCLEOSIDE-DIPHOSPHATE REDUCTASE SUBUNIT M2"/>
    <property type="match status" value="1"/>
</dbReference>
<keyword evidence="7" id="KW-0408">Iron</keyword>
<evidence type="ECO:0000256" key="2">
    <source>
        <dbReference type="ARBA" id="ARBA00009303"/>
    </source>
</evidence>
<evidence type="ECO:0000313" key="11">
    <source>
        <dbReference type="EMBL" id="KXA20083.1"/>
    </source>
</evidence>
<evidence type="ECO:0000313" key="12">
    <source>
        <dbReference type="Proteomes" id="UP000070687"/>
    </source>
</evidence>
<dbReference type="SUPFAM" id="SSF47240">
    <property type="entry name" value="Ferritin-like"/>
    <property type="match status" value="1"/>
</dbReference>
<dbReference type="RefSeq" id="WP_081091176.1">
    <property type="nucleotide sequence ID" value="NZ_KQ956862.1"/>
</dbReference>
<evidence type="ECO:0000256" key="10">
    <source>
        <dbReference type="SAM" id="Phobius"/>
    </source>
</evidence>
<dbReference type="GO" id="GO:0005971">
    <property type="term" value="C:ribonucleoside-diphosphate reductase complex"/>
    <property type="evidence" value="ECO:0007669"/>
    <property type="project" value="InterPro"/>
</dbReference>
<comment type="subunit">
    <text evidence="3">Tetramer of two alpha and two beta subunits.</text>
</comment>
<proteinExistence type="inferred from homology"/>
<dbReference type="InterPro" id="IPR026494">
    <property type="entry name" value="RNR_NrdF-like"/>
</dbReference>
<dbReference type="NCBIfam" id="NF010572">
    <property type="entry name" value="PRK13965.1"/>
    <property type="match status" value="1"/>
</dbReference>
<dbReference type="GO" id="GO:0009263">
    <property type="term" value="P:deoxyribonucleotide biosynthetic process"/>
    <property type="evidence" value="ECO:0007669"/>
    <property type="project" value="UniProtKB-KW"/>
</dbReference>
<organism evidence="11 12">
    <name type="scientific">Gardnerella vaginalis</name>
    <dbReference type="NCBI Taxonomy" id="2702"/>
    <lineage>
        <taxon>Bacteria</taxon>
        <taxon>Bacillati</taxon>
        <taxon>Actinomycetota</taxon>
        <taxon>Actinomycetes</taxon>
        <taxon>Bifidobacteriales</taxon>
        <taxon>Bifidobacteriaceae</taxon>
        <taxon>Gardnerella</taxon>
    </lineage>
</organism>
<dbReference type="eggNOG" id="COG0208">
    <property type="taxonomic scope" value="Bacteria"/>
</dbReference>
<accession>A0A133NUW8</accession>
<dbReference type="GO" id="GO:0004748">
    <property type="term" value="F:ribonucleoside-diphosphate reductase activity, thioredoxin disulfide as acceptor"/>
    <property type="evidence" value="ECO:0007669"/>
    <property type="project" value="UniProtKB-EC"/>
</dbReference>
<keyword evidence="6" id="KW-0560">Oxidoreductase</keyword>
<comment type="caution">
    <text evidence="11">The sequence shown here is derived from an EMBL/GenBank/DDBJ whole genome shotgun (WGS) entry which is preliminary data.</text>
</comment>
<reference evidence="11 12" key="1">
    <citation type="submission" date="2016-01" db="EMBL/GenBank/DDBJ databases">
        <authorList>
            <person name="Oliw E.H."/>
        </authorList>
    </citation>
    <scope>NUCLEOTIDE SEQUENCE [LARGE SCALE GENOMIC DNA]</scope>
    <source>
        <strain evidence="11 12">PSS_7772B</strain>
    </source>
</reference>
<dbReference type="Proteomes" id="UP000070687">
    <property type="component" value="Unassembled WGS sequence"/>
</dbReference>
<dbReference type="Pfam" id="PF00268">
    <property type="entry name" value="Ribonuc_red_sm"/>
    <property type="match status" value="1"/>
</dbReference>
<keyword evidence="8" id="KW-0215">Deoxyribonucleotide synthesis</keyword>
<dbReference type="PANTHER" id="PTHR23409">
    <property type="entry name" value="RIBONUCLEOSIDE-DIPHOSPHATE REDUCTASE SMALL CHAIN"/>
    <property type="match status" value="1"/>
</dbReference>
<keyword evidence="10" id="KW-0812">Transmembrane</keyword>
<evidence type="ECO:0000256" key="6">
    <source>
        <dbReference type="ARBA" id="ARBA00023002"/>
    </source>
</evidence>
<keyword evidence="10" id="KW-0472">Membrane</keyword>
<evidence type="ECO:0000256" key="1">
    <source>
        <dbReference type="ARBA" id="ARBA00001962"/>
    </source>
</evidence>
<dbReference type="NCBIfam" id="TIGR04171">
    <property type="entry name" value="RNR_1b_NrdF"/>
    <property type="match status" value="1"/>
</dbReference>
<comment type="cofactor">
    <cofactor evidence="1">
        <name>Fe cation</name>
        <dbReference type="ChEBI" id="CHEBI:24875"/>
    </cofactor>
</comment>
<evidence type="ECO:0000256" key="3">
    <source>
        <dbReference type="ARBA" id="ARBA00011209"/>
    </source>
</evidence>
<evidence type="ECO:0000256" key="9">
    <source>
        <dbReference type="ARBA" id="ARBA00047754"/>
    </source>
</evidence>
<dbReference type="PATRIC" id="fig|2702.100.peg.902"/>
<protein>
    <recommendedName>
        <fullName evidence="4">ribonucleoside-diphosphate reductase</fullName>
        <ecNumber evidence="4">1.17.4.1</ecNumber>
    </recommendedName>
</protein>
<dbReference type="NCBIfam" id="NF007182">
    <property type="entry name" value="PRK09614.1-1"/>
    <property type="match status" value="1"/>
</dbReference>
<keyword evidence="5" id="KW-0479">Metal-binding</keyword>
<dbReference type="OrthoDB" id="9766544at2"/>
<dbReference type="InterPro" id="IPR012348">
    <property type="entry name" value="RNR-like"/>
</dbReference>
<dbReference type="Gene3D" id="1.10.620.20">
    <property type="entry name" value="Ribonucleotide Reductase, subunit A"/>
    <property type="match status" value="1"/>
</dbReference>
<gene>
    <name evidence="11" type="ORF">HMPREF3208_00922</name>
</gene>
<evidence type="ECO:0000256" key="7">
    <source>
        <dbReference type="ARBA" id="ARBA00023004"/>
    </source>
</evidence>